<dbReference type="SUPFAM" id="SSF103481">
    <property type="entry name" value="Multidrug resistance efflux transporter EmrE"/>
    <property type="match status" value="2"/>
</dbReference>
<proteinExistence type="inferred from homology"/>
<feature type="transmembrane region" description="Helical" evidence="7">
    <location>
        <begin position="227"/>
        <end position="249"/>
    </location>
</feature>
<evidence type="ECO:0000256" key="1">
    <source>
        <dbReference type="ARBA" id="ARBA00004141"/>
    </source>
</evidence>
<sequence>MVEAMRRHVGLGLIAMLASCAAFGTSGPFAKSLMTAGWSPGAVVLIRIAGAALVLAPFGLWSMRGRWGTLRSELPLAAFYGTLAVAAAQLGYFQAVSRMPVGVALLIEYLGIIIVVLWVWALTRRAPHRLTGVGIVLALAGLALVLDVTGQSTPSLVGVLWGLLAAVGLAGHYVLAGRPTALPAVAFAGVGLTSGAVVLALAGLIGVLPMEAGASTVVIAEASAPAWVAFAELVLVAAALAYVLGILGARHLGSTLASFVGLTEVIFAVAFAWVLLGELPGLIQLVGGLVLLSGVVAVRLGERDEARAASHATTHAGTPGGHDEPARPDFEVHSPVA</sequence>
<keyword evidence="10" id="KW-1185">Reference proteome</keyword>
<evidence type="ECO:0000313" key="9">
    <source>
        <dbReference type="EMBL" id="GAA4392753.1"/>
    </source>
</evidence>
<dbReference type="PANTHER" id="PTHR32322:SF2">
    <property type="entry name" value="EAMA DOMAIN-CONTAINING PROTEIN"/>
    <property type="match status" value="1"/>
</dbReference>
<evidence type="ECO:0000256" key="5">
    <source>
        <dbReference type="ARBA" id="ARBA00023136"/>
    </source>
</evidence>
<dbReference type="Proteomes" id="UP001500390">
    <property type="component" value="Unassembled WGS sequence"/>
</dbReference>
<feature type="transmembrane region" description="Helical" evidence="7">
    <location>
        <begin position="74"/>
        <end position="95"/>
    </location>
</feature>
<feature type="compositionally biased region" description="Basic and acidic residues" evidence="6">
    <location>
        <begin position="321"/>
        <end position="337"/>
    </location>
</feature>
<gene>
    <name evidence="9" type="ORF">GCM10023153_12110</name>
</gene>
<evidence type="ECO:0000313" key="10">
    <source>
        <dbReference type="Proteomes" id="UP001500390"/>
    </source>
</evidence>
<feature type="transmembrane region" description="Helical" evidence="7">
    <location>
        <begin position="282"/>
        <end position="301"/>
    </location>
</feature>
<evidence type="ECO:0000256" key="7">
    <source>
        <dbReference type="SAM" id="Phobius"/>
    </source>
</evidence>
<evidence type="ECO:0000256" key="4">
    <source>
        <dbReference type="ARBA" id="ARBA00022989"/>
    </source>
</evidence>
<comment type="caution">
    <text evidence="9">The sequence shown here is derived from an EMBL/GenBank/DDBJ whole genome shotgun (WGS) entry which is preliminary data.</text>
</comment>
<dbReference type="InterPro" id="IPR050638">
    <property type="entry name" value="AA-Vitamin_Transporters"/>
</dbReference>
<name>A0ABP8JM37_9MICO</name>
<feature type="domain" description="EamA" evidence="8">
    <location>
        <begin position="11"/>
        <end position="146"/>
    </location>
</feature>
<feature type="transmembrane region" description="Helical" evidence="7">
    <location>
        <begin position="38"/>
        <end position="62"/>
    </location>
</feature>
<evidence type="ECO:0000256" key="2">
    <source>
        <dbReference type="ARBA" id="ARBA00007362"/>
    </source>
</evidence>
<comment type="similarity">
    <text evidence="2">Belongs to the EamA transporter family.</text>
</comment>
<dbReference type="PROSITE" id="PS51257">
    <property type="entry name" value="PROKAR_LIPOPROTEIN"/>
    <property type="match status" value="1"/>
</dbReference>
<evidence type="ECO:0000256" key="3">
    <source>
        <dbReference type="ARBA" id="ARBA00022692"/>
    </source>
</evidence>
<accession>A0ABP8JM37</accession>
<feature type="domain" description="EamA" evidence="8">
    <location>
        <begin position="157"/>
        <end position="298"/>
    </location>
</feature>
<reference evidence="10" key="1">
    <citation type="journal article" date="2019" name="Int. J. Syst. Evol. Microbiol.">
        <title>The Global Catalogue of Microorganisms (GCM) 10K type strain sequencing project: providing services to taxonomists for standard genome sequencing and annotation.</title>
        <authorList>
            <consortium name="The Broad Institute Genomics Platform"/>
            <consortium name="The Broad Institute Genome Sequencing Center for Infectious Disease"/>
            <person name="Wu L."/>
            <person name="Ma J."/>
        </authorList>
    </citation>
    <scope>NUCLEOTIDE SEQUENCE [LARGE SCALE GENOMIC DNA]</scope>
    <source>
        <strain evidence="10">JCM 17738</strain>
    </source>
</reference>
<dbReference type="PANTHER" id="PTHR32322">
    <property type="entry name" value="INNER MEMBRANE TRANSPORTER"/>
    <property type="match status" value="1"/>
</dbReference>
<feature type="transmembrane region" description="Helical" evidence="7">
    <location>
        <begin position="101"/>
        <end position="123"/>
    </location>
</feature>
<feature type="transmembrane region" description="Helical" evidence="7">
    <location>
        <begin position="130"/>
        <end position="150"/>
    </location>
</feature>
<dbReference type="RefSeq" id="WP_159903311.1">
    <property type="nucleotide sequence ID" value="NZ_BAABFX010000020.1"/>
</dbReference>
<keyword evidence="3 7" id="KW-0812">Transmembrane</keyword>
<feature type="transmembrane region" description="Helical" evidence="7">
    <location>
        <begin position="256"/>
        <end position="276"/>
    </location>
</feature>
<keyword evidence="5 7" id="KW-0472">Membrane</keyword>
<dbReference type="InterPro" id="IPR037185">
    <property type="entry name" value="EmrE-like"/>
</dbReference>
<dbReference type="EMBL" id="BAABFX010000020">
    <property type="protein sequence ID" value="GAA4392753.1"/>
    <property type="molecule type" value="Genomic_DNA"/>
</dbReference>
<dbReference type="InterPro" id="IPR000620">
    <property type="entry name" value="EamA_dom"/>
</dbReference>
<protein>
    <submittedName>
        <fullName evidence="9">EamA family transporter</fullName>
    </submittedName>
</protein>
<feature type="region of interest" description="Disordered" evidence="6">
    <location>
        <begin position="308"/>
        <end position="337"/>
    </location>
</feature>
<feature type="transmembrane region" description="Helical" evidence="7">
    <location>
        <begin position="156"/>
        <end position="175"/>
    </location>
</feature>
<evidence type="ECO:0000256" key="6">
    <source>
        <dbReference type="SAM" id="MobiDB-lite"/>
    </source>
</evidence>
<feature type="transmembrane region" description="Helical" evidence="7">
    <location>
        <begin position="182"/>
        <end position="207"/>
    </location>
</feature>
<keyword evidence="4 7" id="KW-1133">Transmembrane helix</keyword>
<comment type="subcellular location">
    <subcellularLocation>
        <location evidence="1">Membrane</location>
        <topology evidence="1">Multi-pass membrane protein</topology>
    </subcellularLocation>
</comment>
<organism evidence="9 10">
    <name type="scientific">Ornithinibacter aureus</name>
    <dbReference type="NCBI Taxonomy" id="622664"/>
    <lineage>
        <taxon>Bacteria</taxon>
        <taxon>Bacillati</taxon>
        <taxon>Actinomycetota</taxon>
        <taxon>Actinomycetes</taxon>
        <taxon>Micrococcales</taxon>
        <taxon>Intrasporangiaceae</taxon>
        <taxon>Ornithinibacter</taxon>
    </lineage>
</organism>
<dbReference type="Pfam" id="PF00892">
    <property type="entry name" value="EamA"/>
    <property type="match status" value="2"/>
</dbReference>
<evidence type="ECO:0000259" key="8">
    <source>
        <dbReference type="Pfam" id="PF00892"/>
    </source>
</evidence>